<sequence length="242" mass="27635">MENRLHQRRVSFSDPHSPKHHGSSDKTLNWLPRITSHDDNIRDDEYVTSVAATAFAIHSLEEAELRDLQKMRKRPKSSRPQTVRREEDGISKRPSNGETSMKRSPGQDPRTKETAFPVRRPSGTSPTPVSPALGYPMQQGIPLPHKNTKTKPETCESALKKMIQKYGIMKSKILSWEFVKTIQAKVQGTRKMQNYRSKVIREDMGARAGLEGRRREESEARKNSIKNRKTSKVPVKCLSFNC</sequence>
<dbReference type="AlphaFoldDB" id="A0AAN9M8K4"/>
<accession>A0AAN9M8K4</accession>
<reference evidence="2 3" key="1">
    <citation type="submission" date="2024-01" db="EMBL/GenBank/DDBJ databases">
        <title>The genomes of 5 underutilized Papilionoideae crops provide insights into root nodulation and disease resistanc.</title>
        <authorList>
            <person name="Jiang F."/>
        </authorList>
    </citation>
    <scope>NUCLEOTIDE SEQUENCE [LARGE SCALE GENOMIC DNA]</scope>
    <source>
        <strain evidence="2">JINMINGXINNONG_FW02</strain>
        <tissue evidence="2">Leaves</tissue>
    </source>
</reference>
<evidence type="ECO:0000313" key="3">
    <source>
        <dbReference type="Proteomes" id="UP001374584"/>
    </source>
</evidence>
<evidence type="ECO:0000256" key="1">
    <source>
        <dbReference type="SAM" id="MobiDB-lite"/>
    </source>
</evidence>
<proteinExistence type="predicted"/>
<protein>
    <recommendedName>
        <fullName evidence="4">Remorin C-terminal domain-containing protein</fullName>
    </recommendedName>
</protein>
<feature type="compositionally biased region" description="Basic and acidic residues" evidence="1">
    <location>
        <begin position="206"/>
        <end position="222"/>
    </location>
</feature>
<feature type="region of interest" description="Disordered" evidence="1">
    <location>
        <begin position="1"/>
        <end position="30"/>
    </location>
</feature>
<name>A0AAN9M8K4_PHACN</name>
<dbReference type="EMBL" id="JAYMYR010000008">
    <property type="protein sequence ID" value="KAK7347323.1"/>
    <property type="molecule type" value="Genomic_DNA"/>
</dbReference>
<feature type="region of interest" description="Disordered" evidence="1">
    <location>
        <begin position="206"/>
        <end position="231"/>
    </location>
</feature>
<gene>
    <name evidence="2" type="ORF">VNO80_21853</name>
</gene>
<evidence type="ECO:0008006" key="4">
    <source>
        <dbReference type="Google" id="ProtNLM"/>
    </source>
</evidence>
<organism evidence="2 3">
    <name type="scientific">Phaseolus coccineus</name>
    <name type="common">Scarlet runner bean</name>
    <name type="synonym">Phaseolus multiflorus</name>
    <dbReference type="NCBI Taxonomy" id="3886"/>
    <lineage>
        <taxon>Eukaryota</taxon>
        <taxon>Viridiplantae</taxon>
        <taxon>Streptophyta</taxon>
        <taxon>Embryophyta</taxon>
        <taxon>Tracheophyta</taxon>
        <taxon>Spermatophyta</taxon>
        <taxon>Magnoliopsida</taxon>
        <taxon>eudicotyledons</taxon>
        <taxon>Gunneridae</taxon>
        <taxon>Pentapetalae</taxon>
        <taxon>rosids</taxon>
        <taxon>fabids</taxon>
        <taxon>Fabales</taxon>
        <taxon>Fabaceae</taxon>
        <taxon>Papilionoideae</taxon>
        <taxon>50 kb inversion clade</taxon>
        <taxon>NPAAA clade</taxon>
        <taxon>indigoferoid/millettioid clade</taxon>
        <taxon>Phaseoleae</taxon>
        <taxon>Phaseolus</taxon>
    </lineage>
</organism>
<comment type="caution">
    <text evidence="2">The sequence shown here is derived from an EMBL/GenBank/DDBJ whole genome shotgun (WGS) entry which is preliminary data.</text>
</comment>
<keyword evidence="3" id="KW-1185">Reference proteome</keyword>
<dbReference type="Proteomes" id="UP001374584">
    <property type="component" value="Unassembled WGS sequence"/>
</dbReference>
<feature type="region of interest" description="Disordered" evidence="1">
    <location>
        <begin position="67"/>
        <end position="136"/>
    </location>
</feature>
<evidence type="ECO:0000313" key="2">
    <source>
        <dbReference type="EMBL" id="KAK7347323.1"/>
    </source>
</evidence>